<evidence type="ECO:0000256" key="5">
    <source>
        <dbReference type="ARBA" id="ARBA00023231"/>
    </source>
</evidence>
<comment type="caution">
    <text evidence="8">The sequence shown here is derived from an EMBL/GenBank/DDBJ whole genome shotgun (WGS) entry which is preliminary data.</text>
</comment>
<evidence type="ECO:0000259" key="7">
    <source>
        <dbReference type="Pfam" id="PF00148"/>
    </source>
</evidence>
<dbReference type="InterPro" id="IPR000318">
    <property type="entry name" value="Nase_comp1_CS"/>
</dbReference>
<evidence type="ECO:0000256" key="1">
    <source>
        <dbReference type="ARBA" id="ARBA00003171"/>
    </source>
</evidence>
<name>A0ABS0GIZ7_9VIBR</name>
<dbReference type="InterPro" id="IPR050152">
    <property type="entry name" value="ChlB/BchB/BchZ"/>
</dbReference>
<dbReference type="Pfam" id="PF00148">
    <property type="entry name" value="Oxidored_nitro"/>
    <property type="match status" value="1"/>
</dbReference>
<sequence>MAKIIKQNTPLVTQPLRTSPATGAILASFGFRGAIPLLHGAQGCSAFAKVFLIGHLREPIPLQNTAIDQVSAVMGGDDNLTEALVTLCKKHGPELITVMTTGLTELQGTDIFRVISQFKRDYPQYQASRIVAMHTPDFVGSMQSGFAFAVNSVIKQLVKEPSLRPKQRMQVNVLCSVGLTAADIDTLKRYLDAFDIEGIFAPDLSISLDGHLGDDDFSPTSIGGTSVLEIEMMSESDATIVIGDSLKPSAVWLEKRFGIAYTEIGMGMSLEDVDELIMTLSALSGKEVPSWITRARQRVQDAMLDSHFVLTHETFSIALEPDLAKGYAQIIAAMGGHIHQVITTSQEPGLEALPCDEVIIGDLAQLDHHADDLRIVISNSHAAVICEPDIPVLRAGYPVSDRFGNMDIRQFGYEGIRERLFAMANIMAVTEKEDVEPHVSAYRFSADQVKQNMGVA</sequence>
<evidence type="ECO:0000256" key="6">
    <source>
        <dbReference type="RuleBase" id="RU004021"/>
    </source>
</evidence>
<dbReference type="EMBL" id="JADPMR010000004">
    <property type="protein sequence ID" value="MBF9002396.1"/>
    <property type="molecule type" value="Genomic_DNA"/>
</dbReference>
<evidence type="ECO:0000256" key="4">
    <source>
        <dbReference type="ARBA" id="ARBA00013282"/>
    </source>
</evidence>
<feature type="domain" description="Nitrogenase/oxidoreductase component 1" evidence="7">
    <location>
        <begin position="20"/>
        <end position="427"/>
    </location>
</feature>
<comment type="pathway">
    <text evidence="2">Cofactor biosynthesis; Fe-Mo cofactor biosynthesis.</text>
</comment>
<comment type="function">
    <text evidence="1">This protein may play a role in the biosynthesis of the prosthetic group of nitrogenase (FeMo cofactor).</text>
</comment>
<dbReference type="PROSITE" id="PS00699">
    <property type="entry name" value="NITROGENASE_1_1"/>
    <property type="match status" value="1"/>
</dbReference>
<dbReference type="SUPFAM" id="SSF53807">
    <property type="entry name" value="Helical backbone' metal receptor"/>
    <property type="match status" value="1"/>
</dbReference>
<evidence type="ECO:0000256" key="3">
    <source>
        <dbReference type="ARBA" id="ARBA00011002"/>
    </source>
</evidence>
<accession>A0ABS0GIZ7</accession>
<proteinExistence type="inferred from homology"/>
<gene>
    <name evidence="8" type="primary">nifN</name>
    <name evidence="8" type="ORF">I1A42_18145</name>
</gene>
<dbReference type="RefSeq" id="WP_196124308.1">
    <property type="nucleotide sequence ID" value="NZ_JADPMR010000004.1"/>
</dbReference>
<evidence type="ECO:0000313" key="8">
    <source>
        <dbReference type="EMBL" id="MBF9002396.1"/>
    </source>
</evidence>
<keyword evidence="9" id="KW-1185">Reference proteome</keyword>
<dbReference type="Gene3D" id="3.40.50.1980">
    <property type="entry name" value="Nitrogenase molybdenum iron protein domain"/>
    <property type="match status" value="3"/>
</dbReference>
<keyword evidence="5 6" id="KW-0535">Nitrogen fixation</keyword>
<reference evidence="8 9" key="1">
    <citation type="submission" date="2020-11" db="EMBL/GenBank/DDBJ databases">
        <title>Vibrio nitrifigilis sp. nov., a marine nitrogen-fixing bacterium isolated from the lagoon sediment of an islet inside an atoll.</title>
        <authorList>
            <person name="Wang L.-T."/>
            <person name="Shieh W.Y."/>
        </authorList>
    </citation>
    <scope>NUCLEOTIDE SEQUENCE [LARGE SCALE GENOMIC DNA]</scope>
    <source>
        <strain evidence="8 9">NFV-1</strain>
    </source>
</reference>
<comment type="similarity">
    <text evidence="3 6">Belongs to the NifD/NifK/NifE/NifN family.</text>
</comment>
<evidence type="ECO:0000256" key="2">
    <source>
        <dbReference type="ARBA" id="ARBA00005155"/>
    </source>
</evidence>
<protein>
    <recommendedName>
        <fullName evidence="4">Nitrogenase iron-molybdenum cofactor biosynthesis protein NifN</fullName>
    </recommendedName>
</protein>
<evidence type="ECO:0000313" key="9">
    <source>
        <dbReference type="Proteomes" id="UP000597206"/>
    </source>
</evidence>
<dbReference type="PANTHER" id="PTHR33712:SF7">
    <property type="entry name" value="LIGHT-INDEPENDENT PROTOCHLOROPHYLLIDE REDUCTASE SUBUNIT B"/>
    <property type="match status" value="1"/>
</dbReference>
<dbReference type="Proteomes" id="UP000597206">
    <property type="component" value="Unassembled WGS sequence"/>
</dbReference>
<dbReference type="NCBIfam" id="TIGR01285">
    <property type="entry name" value="nifN"/>
    <property type="match status" value="1"/>
</dbReference>
<dbReference type="PANTHER" id="PTHR33712">
    <property type="entry name" value="LIGHT-INDEPENDENT PROTOCHLOROPHYLLIDE REDUCTASE SUBUNIT B"/>
    <property type="match status" value="1"/>
</dbReference>
<organism evidence="8 9">
    <name type="scientific">Vibrio nitrifigilis</name>
    <dbReference type="NCBI Taxonomy" id="2789781"/>
    <lineage>
        <taxon>Bacteria</taxon>
        <taxon>Pseudomonadati</taxon>
        <taxon>Pseudomonadota</taxon>
        <taxon>Gammaproteobacteria</taxon>
        <taxon>Vibrionales</taxon>
        <taxon>Vibrionaceae</taxon>
        <taxon>Vibrio</taxon>
    </lineage>
</organism>
<dbReference type="InterPro" id="IPR000510">
    <property type="entry name" value="Nase/OxRdtase_comp1"/>
</dbReference>
<dbReference type="Gene3D" id="6.10.250.1090">
    <property type="match status" value="1"/>
</dbReference>
<dbReference type="InterPro" id="IPR005975">
    <property type="entry name" value="Nase_Mo-Fe_CF"/>
</dbReference>